<evidence type="ECO:0000256" key="2">
    <source>
        <dbReference type="ARBA" id="ARBA00022705"/>
    </source>
</evidence>
<keyword evidence="3" id="KW-0547">Nucleotide-binding</keyword>
<dbReference type="Gene3D" id="1.10.8.60">
    <property type="match status" value="1"/>
</dbReference>
<name>A0ABQ7HXA2_9MICR</name>
<dbReference type="InterPro" id="IPR027417">
    <property type="entry name" value="P-loop_NTPase"/>
</dbReference>
<dbReference type="Gene3D" id="1.20.272.10">
    <property type="match status" value="1"/>
</dbReference>
<evidence type="ECO:0000313" key="7">
    <source>
        <dbReference type="Proteomes" id="UP001516464"/>
    </source>
</evidence>
<accession>A0ABQ7HXA2</accession>
<dbReference type="Pfam" id="PF08542">
    <property type="entry name" value="Rep_fac_C"/>
    <property type="match status" value="1"/>
</dbReference>
<reference evidence="6 7" key="1">
    <citation type="submission" date="2019-01" db="EMBL/GenBank/DDBJ databases">
        <title>Genomes sequencing and comparative genomics of infectious freshwater microsporidia, Cucumispora dikerogammari and Thelohania contejeani.</title>
        <authorList>
            <person name="Cormier A."/>
            <person name="Giraud I."/>
            <person name="Wattier R."/>
            <person name="Teixeira M."/>
            <person name="Grandjean F."/>
            <person name="Rigaud T."/>
            <person name="Cordaux R."/>
        </authorList>
    </citation>
    <scope>NUCLEOTIDE SEQUENCE [LARGE SCALE GENOMIC DNA]</scope>
    <source>
        <strain evidence="6">T1</strain>
        <tissue evidence="6">Spores</tissue>
    </source>
</reference>
<comment type="caution">
    <text evidence="6">The sequence shown here is derived from an EMBL/GenBank/DDBJ whole genome shotgun (WGS) entry which is preliminary data.</text>
</comment>
<dbReference type="PRINTS" id="PR00819">
    <property type="entry name" value="CBXCFQXSUPER"/>
</dbReference>
<dbReference type="SMART" id="SM00382">
    <property type="entry name" value="AAA"/>
    <property type="match status" value="1"/>
</dbReference>
<dbReference type="InterPro" id="IPR047854">
    <property type="entry name" value="RFC_lid"/>
</dbReference>
<dbReference type="PANTHER" id="PTHR11669:SF5">
    <property type="entry name" value="REPLICATION FACTOR C SUBUNIT 2"/>
    <property type="match status" value="1"/>
</dbReference>
<organism evidence="6 7">
    <name type="scientific">Astathelohania contejeani</name>
    <dbReference type="NCBI Taxonomy" id="164912"/>
    <lineage>
        <taxon>Eukaryota</taxon>
        <taxon>Fungi</taxon>
        <taxon>Fungi incertae sedis</taxon>
        <taxon>Microsporidia</taxon>
        <taxon>Astathelohaniidae</taxon>
        <taxon>Astathelohania</taxon>
    </lineage>
</organism>
<dbReference type="SUPFAM" id="SSF52540">
    <property type="entry name" value="P-loop containing nucleoside triphosphate hydrolases"/>
    <property type="match status" value="1"/>
</dbReference>
<sequence length="308" mass="35281">MELLVEKWRPKDLDDVVGNDDTIETLKLILNSNEMPHLLFTGPPGTGKTTCAKIIAQKMLGQDIKDALLELNASDDRGIDVVRNQIKSFSQKKTKLKDTQFKIIILDEADSMTTAAQQAMRRVMEVNSKDCRFILICNNFTKIFEPIQSRCAVLRFERIPNEQILKRLKFITESENIKVSTKGLEMVIELSDGDVRQALNILQGCNLNRTLDEKEILQITGEPSPKIVEEIIRLLMNKELDKALSVFNKLWERKYDPSDIISSFFKISKRMNNYELLKIVGITHVKIIEGVNTKLQFYSLFSDILDLS</sequence>
<dbReference type="CDD" id="cd18140">
    <property type="entry name" value="HLD_clamp_RFC"/>
    <property type="match status" value="1"/>
</dbReference>
<gene>
    <name evidence="6" type="primary">RFC4</name>
    <name evidence="6" type="ORF">TCON_2004</name>
</gene>
<dbReference type="SUPFAM" id="SSF48019">
    <property type="entry name" value="post-AAA+ oligomerization domain-like"/>
    <property type="match status" value="1"/>
</dbReference>
<dbReference type="Proteomes" id="UP001516464">
    <property type="component" value="Unassembled WGS sequence"/>
</dbReference>
<evidence type="ECO:0000313" key="6">
    <source>
        <dbReference type="EMBL" id="KAF7682778.1"/>
    </source>
</evidence>
<dbReference type="Gene3D" id="3.40.50.300">
    <property type="entry name" value="P-loop containing nucleotide triphosphate hydrolases"/>
    <property type="match status" value="1"/>
</dbReference>
<dbReference type="Pfam" id="PF00004">
    <property type="entry name" value="AAA"/>
    <property type="match status" value="1"/>
</dbReference>
<feature type="domain" description="AAA+ ATPase" evidence="5">
    <location>
        <begin position="34"/>
        <end position="160"/>
    </location>
</feature>
<dbReference type="NCBIfam" id="NF001679">
    <property type="entry name" value="PRK00440.1"/>
    <property type="match status" value="1"/>
</dbReference>
<dbReference type="InterPro" id="IPR013748">
    <property type="entry name" value="Rep_factorC_C"/>
</dbReference>
<evidence type="ECO:0000259" key="5">
    <source>
        <dbReference type="SMART" id="SM00382"/>
    </source>
</evidence>
<evidence type="ECO:0000256" key="1">
    <source>
        <dbReference type="ARBA" id="ARBA00005378"/>
    </source>
</evidence>
<dbReference type="PANTHER" id="PTHR11669">
    <property type="entry name" value="REPLICATION FACTOR C / DNA POLYMERASE III GAMMA-TAU SUBUNIT"/>
    <property type="match status" value="1"/>
</dbReference>
<evidence type="ECO:0000256" key="3">
    <source>
        <dbReference type="ARBA" id="ARBA00022741"/>
    </source>
</evidence>
<evidence type="ECO:0000256" key="4">
    <source>
        <dbReference type="ARBA" id="ARBA00022840"/>
    </source>
</evidence>
<protein>
    <submittedName>
        <fullName evidence="6">Replication factor C subunit 4</fullName>
    </submittedName>
</protein>
<dbReference type="InterPro" id="IPR003959">
    <property type="entry name" value="ATPase_AAA_core"/>
</dbReference>
<dbReference type="InterPro" id="IPR050238">
    <property type="entry name" value="DNA_Rep/Repair_Clamp_Loader"/>
</dbReference>
<dbReference type="InterPro" id="IPR008921">
    <property type="entry name" value="DNA_pol3_clamp-load_cplx_C"/>
</dbReference>
<keyword evidence="2" id="KW-0235">DNA replication</keyword>
<dbReference type="EMBL" id="SBIQ01000181">
    <property type="protein sequence ID" value="KAF7682778.1"/>
    <property type="molecule type" value="Genomic_DNA"/>
</dbReference>
<proteinExistence type="inferred from homology"/>
<keyword evidence="7" id="KW-1185">Reference proteome</keyword>
<dbReference type="InterPro" id="IPR003593">
    <property type="entry name" value="AAA+_ATPase"/>
</dbReference>
<keyword evidence="4" id="KW-0067">ATP-binding</keyword>
<dbReference type="InterPro" id="IPR000641">
    <property type="entry name" value="CbxX/CfxQ"/>
</dbReference>
<comment type="similarity">
    <text evidence="1">Belongs to the activator 1 small subunits family.</text>
</comment>
<dbReference type="CDD" id="cd00009">
    <property type="entry name" value="AAA"/>
    <property type="match status" value="1"/>
</dbReference>